<dbReference type="Proteomes" id="UP000319663">
    <property type="component" value="Unassembled WGS sequence"/>
</dbReference>
<evidence type="ECO:0000313" key="2">
    <source>
        <dbReference type="EMBL" id="TQB75636.1"/>
    </source>
</evidence>
<dbReference type="STRING" id="5098.A0A507R361"/>
<evidence type="ECO:0000256" key="1">
    <source>
        <dbReference type="SAM" id="MobiDB-lite"/>
    </source>
</evidence>
<gene>
    <name evidence="2" type="ORF">MPDQ_002254</name>
</gene>
<evidence type="ECO:0000313" key="3">
    <source>
        <dbReference type="Proteomes" id="UP000319663"/>
    </source>
</evidence>
<feature type="region of interest" description="Disordered" evidence="1">
    <location>
        <begin position="101"/>
        <end position="138"/>
    </location>
</feature>
<sequence>MSSNGYTTGLTPDTNFRELRMQRYLQFCDNYAIPTKGALTWPLGVKIAYLSGHASLDDALARSLEGFDLGKYDDACADASMDVSRDRIIFRFLTGVYDDKDEDDEMDEKRHQVETVEHKRREAEEEFERARATTTTQKLQSEAQIWKMRKKM</sequence>
<keyword evidence="3" id="KW-1185">Reference proteome</keyword>
<accession>A0A507R361</accession>
<protein>
    <submittedName>
        <fullName evidence="2">Uncharacterized protein</fullName>
    </submittedName>
</protein>
<reference evidence="2 3" key="1">
    <citation type="submission" date="2019-06" db="EMBL/GenBank/DDBJ databases">
        <title>Wine fermentation using esterase from Monascus purpureus.</title>
        <authorList>
            <person name="Geng C."/>
            <person name="Zhang Y."/>
        </authorList>
    </citation>
    <scope>NUCLEOTIDE SEQUENCE [LARGE SCALE GENOMIC DNA]</scope>
    <source>
        <strain evidence="2">HQ1</strain>
    </source>
</reference>
<dbReference type="AlphaFoldDB" id="A0A507R361"/>
<dbReference type="EMBL" id="VIFY01000017">
    <property type="protein sequence ID" value="TQB75636.1"/>
    <property type="molecule type" value="Genomic_DNA"/>
</dbReference>
<feature type="compositionally biased region" description="Basic and acidic residues" evidence="1">
    <location>
        <begin position="107"/>
        <end position="131"/>
    </location>
</feature>
<proteinExistence type="predicted"/>
<dbReference type="OrthoDB" id="7459479at2759"/>
<comment type="caution">
    <text evidence="2">The sequence shown here is derived from an EMBL/GenBank/DDBJ whole genome shotgun (WGS) entry which is preliminary data.</text>
</comment>
<name>A0A507R361_MONPU</name>
<organism evidence="2 3">
    <name type="scientific">Monascus purpureus</name>
    <name type="common">Red mold</name>
    <name type="synonym">Monascus anka</name>
    <dbReference type="NCBI Taxonomy" id="5098"/>
    <lineage>
        <taxon>Eukaryota</taxon>
        <taxon>Fungi</taxon>
        <taxon>Dikarya</taxon>
        <taxon>Ascomycota</taxon>
        <taxon>Pezizomycotina</taxon>
        <taxon>Eurotiomycetes</taxon>
        <taxon>Eurotiomycetidae</taxon>
        <taxon>Eurotiales</taxon>
        <taxon>Aspergillaceae</taxon>
        <taxon>Monascus</taxon>
    </lineage>
</organism>